<dbReference type="AlphaFoldDB" id="A0A9W6PWV2"/>
<gene>
    <name evidence="2" type="ORF">Arub01_24860</name>
</gene>
<dbReference type="Proteomes" id="UP001165124">
    <property type="component" value="Unassembled WGS sequence"/>
</dbReference>
<proteinExistence type="predicted"/>
<evidence type="ECO:0000256" key="1">
    <source>
        <dbReference type="SAM" id="MobiDB-lite"/>
    </source>
</evidence>
<reference evidence="2" key="1">
    <citation type="submission" date="2023-02" db="EMBL/GenBank/DDBJ databases">
        <title>Actinomadura rubrobrunea NBRC 14622.</title>
        <authorList>
            <person name="Ichikawa N."/>
            <person name="Sato H."/>
            <person name="Tonouchi N."/>
        </authorList>
    </citation>
    <scope>NUCLEOTIDE SEQUENCE</scope>
    <source>
        <strain evidence="2">NBRC 14622</strain>
    </source>
</reference>
<name>A0A9W6PWV2_9ACTN</name>
<accession>A0A9W6PWV2</accession>
<evidence type="ECO:0000313" key="3">
    <source>
        <dbReference type="Proteomes" id="UP001165124"/>
    </source>
</evidence>
<evidence type="ECO:0000313" key="2">
    <source>
        <dbReference type="EMBL" id="GLW64242.1"/>
    </source>
</evidence>
<protein>
    <submittedName>
        <fullName evidence="2">Uncharacterized protein</fullName>
    </submittedName>
</protein>
<sequence>MTAAPSSAPAGALRRRPGTRAGPSGAIDASTPATPATPAITPIPIKPRRPIVRPADISRSA</sequence>
<feature type="compositionally biased region" description="Low complexity" evidence="1">
    <location>
        <begin position="31"/>
        <end position="43"/>
    </location>
</feature>
<organism evidence="2 3">
    <name type="scientific">Actinomadura rubrobrunea</name>
    <dbReference type="NCBI Taxonomy" id="115335"/>
    <lineage>
        <taxon>Bacteria</taxon>
        <taxon>Bacillati</taxon>
        <taxon>Actinomycetota</taxon>
        <taxon>Actinomycetes</taxon>
        <taxon>Streptosporangiales</taxon>
        <taxon>Thermomonosporaceae</taxon>
        <taxon>Actinomadura</taxon>
    </lineage>
</organism>
<comment type="caution">
    <text evidence="2">The sequence shown here is derived from an EMBL/GenBank/DDBJ whole genome shotgun (WGS) entry which is preliminary data.</text>
</comment>
<dbReference type="EMBL" id="BSRZ01000004">
    <property type="protein sequence ID" value="GLW64242.1"/>
    <property type="molecule type" value="Genomic_DNA"/>
</dbReference>
<feature type="region of interest" description="Disordered" evidence="1">
    <location>
        <begin position="1"/>
        <end position="61"/>
    </location>
</feature>
<keyword evidence="3" id="KW-1185">Reference proteome</keyword>